<evidence type="ECO:0000313" key="2">
    <source>
        <dbReference type="EMBL" id="ASV69631.1"/>
    </source>
</evidence>
<dbReference type="Gene3D" id="1.10.1760.20">
    <property type="match status" value="1"/>
</dbReference>
<keyword evidence="3" id="KW-1185">Reference proteome</keyword>
<proteinExistence type="predicted"/>
<dbReference type="GeneID" id="97216260"/>
<dbReference type="Proteomes" id="UP000215137">
    <property type="component" value="Chromosome"/>
</dbReference>
<gene>
    <name evidence="2" type="primary">thiW</name>
    <name evidence="2" type="ORF">CKF48_21370</name>
</gene>
<accession>A0A286R804</accession>
<dbReference type="Pfam" id="PF09512">
    <property type="entry name" value="ThiW"/>
    <property type="match status" value="1"/>
</dbReference>
<dbReference type="InterPro" id="IPR012652">
    <property type="entry name" value="ThiW"/>
</dbReference>
<evidence type="ECO:0000313" key="3">
    <source>
        <dbReference type="Proteomes" id="UP000215137"/>
    </source>
</evidence>
<dbReference type="OrthoDB" id="5516776at2"/>
<evidence type="ECO:0000256" key="1">
    <source>
        <dbReference type="SAM" id="Phobius"/>
    </source>
</evidence>
<protein>
    <submittedName>
        <fullName evidence="2">Energy coupling factor transporter S component ThiW</fullName>
    </submittedName>
</protein>
<dbReference type="PIRSF" id="PIRSF024534">
    <property type="entry name" value="ThiW"/>
    <property type="match status" value="1"/>
</dbReference>
<reference evidence="2 3" key="1">
    <citation type="submission" date="2017-08" db="EMBL/GenBank/DDBJ databases">
        <title>Complete Genome Sequence of Bacillus kochii Oregon-R-modENCODE STRAIN BDGP4, isolated from Drosophila melanogaster gut.</title>
        <authorList>
            <person name="Wan K.H."/>
            <person name="Yu C."/>
            <person name="Park S."/>
            <person name="Hammonds A.S."/>
            <person name="Booth B.W."/>
            <person name="Celniker S.E."/>
        </authorList>
    </citation>
    <scope>NUCLEOTIDE SEQUENCE [LARGE SCALE GENOMIC DNA]</scope>
    <source>
        <strain evidence="2 3">BDGP4</strain>
    </source>
</reference>
<feature type="transmembrane region" description="Helical" evidence="1">
    <location>
        <begin position="12"/>
        <end position="31"/>
    </location>
</feature>
<feature type="transmembrane region" description="Helical" evidence="1">
    <location>
        <begin position="71"/>
        <end position="89"/>
    </location>
</feature>
<keyword evidence="1" id="KW-0812">Transmembrane</keyword>
<name>A0A286R804_9BACI</name>
<dbReference type="RefSeq" id="WP_095373195.1">
    <property type="nucleotide sequence ID" value="NZ_CM126253.1"/>
</dbReference>
<sequence length="173" mass="18352">MNKIQKMTMTATIAAITTVSSSLIFIPIGIAKIFPIQHLANVLSAVLLGPWYAVSQAFLSSTLRNMMGTGSVFAYPGSMIGALLAGFLYQKTKKIGFSALGEVVGTGMIGAVATYPISTLLLGQEATLFGFLPAFMVSSFTGAILGYGLLRVLIKNKAIGGYINENSINDRRF</sequence>
<keyword evidence="1" id="KW-0472">Membrane</keyword>
<keyword evidence="1" id="KW-1133">Transmembrane helix</keyword>
<dbReference type="KEGG" id="bko:CKF48_21370"/>
<dbReference type="EMBL" id="CP022983">
    <property type="protein sequence ID" value="ASV69631.1"/>
    <property type="molecule type" value="Genomic_DNA"/>
</dbReference>
<dbReference type="NCBIfam" id="TIGR02359">
    <property type="entry name" value="thiW"/>
    <property type="match status" value="1"/>
</dbReference>
<feature type="transmembrane region" description="Helical" evidence="1">
    <location>
        <begin position="96"/>
        <end position="117"/>
    </location>
</feature>
<organism evidence="2 3">
    <name type="scientific">Cytobacillus kochii</name>
    <dbReference type="NCBI Taxonomy" id="859143"/>
    <lineage>
        <taxon>Bacteria</taxon>
        <taxon>Bacillati</taxon>
        <taxon>Bacillota</taxon>
        <taxon>Bacilli</taxon>
        <taxon>Bacillales</taxon>
        <taxon>Bacillaceae</taxon>
        <taxon>Cytobacillus</taxon>
    </lineage>
</organism>
<dbReference type="AlphaFoldDB" id="A0A286R804"/>
<feature type="transmembrane region" description="Helical" evidence="1">
    <location>
        <begin position="129"/>
        <end position="150"/>
    </location>
</feature>